<reference evidence="2" key="1">
    <citation type="submission" date="2005-09" db="EMBL/GenBank/DDBJ databases">
        <authorList>
            <person name="Mural R.J."/>
            <person name="Li P.W."/>
            <person name="Adams M.D."/>
            <person name="Amanatides P.G."/>
            <person name="Baden-Tillson H."/>
            <person name="Barnstead M."/>
            <person name="Chin S.H."/>
            <person name="Dew I."/>
            <person name="Evans C.A."/>
            <person name="Ferriera S."/>
            <person name="Flanigan M."/>
            <person name="Fosler C."/>
            <person name="Glodek A."/>
            <person name="Gu Z."/>
            <person name="Holt R.A."/>
            <person name="Jennings D."/>
            <person name="Kraft C.L."/>
            <person name="Lu F."/>
            <person name="Nguyen T."/>
            <person name="Nusskern D.R."/>
            <person name="Pfannkoch C.M."/>
            <person name="Sitter C."/>
            <person name="Sutton G.G."/>
            <person name="Venter J.C."/>
            <person name="Wang Z."/>
            <person name="Woodage T."/>
            <person name="Zheng X.H."/>
            <person name="Zhong F."/>
        </authorList>
    </citation>
    <scope>NUCLEOTIDE SEQUENCE [LARGE SCALE GENOMIC DNA]</scope>
    <source>
        <strain>BN</strain>
        <strain evidence="2">Sprague-Dawley</strain>
    </source>
</reference>
<dbReference type="AlphaFoldDB" id="A6HP68"/>
<accession>A6HP68</accession>
<name>A6HP68_RAT</name>
<feature type="non-terminal residue" evidence="1">
    <location>
        <position position="45"/>
    </location>
</feature>
<dbReference type="EMBL" id="CH473949">
    <property type="protein sequence ID" value="EDL79819.1"/>
    <property type="molecule type" value="Genomic_DNA"/>
</dbReference>
<evidence type="ECO:0000313" key="2">
    <source>
        <dbReference type="Proteomes" id="UP000234681"/>
    </source>
</evidence>
<dbReference type="Proteomes" id="UP000234681">
    <property type="component" value="Chromosome 3"/>
</dbReference>
<protein>
    <submittedName>
        <fullName evidence="1">RCG27308</fullName>
    </submittedName>
</protein>
<gene>
    <name evidence="1" type="ORF">rCG_27308</name>
</gene>
<organism evidence="1 2">
    <name type="scientific">Rattus norvegicus</name>
    <name type="common">Rat</name>
    <dbReference type="NCBI Taxonomy" id="10116"/>
    <lineage>
        <taxon>Eukaryota</taxon>
        <taxon>Metazoa</taxon>
        <taxon>Chordata</taxon>
        <taxon>Craniata</taxon>
        <taxon>Vertebrata</taxon>
        <taxon>Euteleostomi</taxon>
        <taxon>Mammalia</taxon>
        <taxon>Eutheria</taxon>
        <taxon>Euarchontoglires</taxon>
        <taxon>Glires</taxon>
        <taxon>Rodentia</taxon>
        <taxon>Myomorpha</taxon>
        <taxon>Muroidea</taxon>
        <taxon>Muridae</taxon>
        <taxon>Murinae</taxon>
        <taxon>Rattus</taxon>
    </lineage>
</organism>
<sequence>MSWTEPSNSSFQDMSANGTSPIMQNLEVKSFSLESNITVEKSPVV</sequence>
<evidence type="ECO:0000313" key="1">
    <source>
        <dbReference type="EMBL" id="EDL79819.1"/>
    </source>
</evidence>
<proteinExistence type="predicted"/>